<feature type="chain" id="PRO_5016008775" evidence="4">
    <location>
        <begin position="24"/>
        <end position="453"/>
    </location>
</feature>
<proteinExistence type="inferred from homology"/>
<dbReference type="EMBL" id="UAUF01000013">
    <property type="protein sequence ID" value="SPZ09808.1"/>
    <property type="molecule type" value="Genomic_DNA"/>
</dbReference>
<keyword evidence="8" id="KW-1185">Reference proteome</keyword>
<reference evidence="5 8" key="2">
    <citation type="submission" date="2020-10" db="EMBL/GenBank/DDBJ databases">
        <title>Genome sequences of Pseudomonas isolates.</title>
        <authorList>
            <person name="Wessels L."/>
            <person name="Reich F."/>
            <person name="Hammerl J."/>
        </authorList>
    </citation>
    <scope>NUCLEOTIDE SEQUENCE [LARGE SCALE GENOMIC DNA]</scope>
    <source>
        <strain evidence="5 8">20-MO00624-0</strain>
    </source>
</reference>
<feature type="signal peptide" evidence="4">
    <location>
        <begin position="1"/>
        <end position="23"/>
    </location>
</feature>
<dbReference type="GO" id="GO:0016020">
    <property type="term" value="C:membrane"/>
    <property type="evidence" value="ECO:0007669"/>
    <property type="project" value="InterPro"/>
</dbReference>
<evidence type="ECO:0000256" key="4">
    <source>
        <dbReference type="SAM" id="SignalP"/>
    </source>
</evidence>
<organism evidence="6 7">
    <name type="scientific">Pseudomonas luteola</name>
    <dbReference type="NCBI Taxonomy" id="47886"/>
    <lineage>
        <taxon>Bacteria</taxon>
        <taxon>Pseudomonadati</taxon>
        <taxon>Pseudomonadota</taxon>
        <taxon>Gammaproteobacteria</taxon>
        <taxon>Pseudomonadales</taxon>
        <taxon>Pseudomonadaceae</taxon>
        <taxon>Pseudomonas</taxon>
    </lineage>
</organism>
<dbReference type="EC" id="3.4.21.-" evidence="6"/>
<evidence type="ECO:0000256" key="1">
    <source>
        <dbReference type="ARBA" id="ARBA00009075"/>
    </source>
</evidence>
<accession>A0A2X2CPF3</accession>
<reference evidence="6 7" key="1">
    <citation type="submission" date="2018-06" db="EMBL/GenBank/DDBJ databases">
        <authorList>
            <consortium name="Pathogen Informatics"/>
            <person name="Doyle S."/>
        </authorList>
    </citation>
    <scope>NUCLEOTIDE SEQUENCE [LARGE SCALE GENOMIC DNA]</scope>
    <source>
        <strain evidence="6 7">NCTC11842</strain>
    </source>
</reference>
<dbReference type="PANTHER" id="PTHR34596">
    <property type="entry name" value="CHITOPORIN"/>
    <property type="match status" value="1"/>
</dbReference>
<evidence type="ECO:0000313" key="6">
    <source>
        <dbReference type="EMBL" id="SPZ09808.1"/>
    </source>
</evidence>
<keyword evidence="3 4" id="KW-0732">Signal</keyword>
<evidence type="ECO:0000313" key="5">
    <source>
        <dbReference type="EMBL" id="MBF8639164.1"/>
    </source>
</evidence>
<evidence type="ECO:0000313" key="8">
    <source>
        <dbReference type="Proteomes" id="UP000626180"/>
    </source>
</evidence>
<keyword evidence="2" id="KW-0813">Transport</keyword>
<dbReference type="RefSeq" id="WP_010797541.1">
    <property type="nucleotide sequence ID" value="NZ_CP069262.1"/>
</dbReference>
<protein>
    <submittedName>
        <fullName evidence="6">Basic amino acid/basic peptide/imipenem outer membrane porin OprD</fullName>
        <ecNumber evidence="6">3.4.21.-</ecNumber>
    </submittedName>
    <submittedName>
        <fullName evidence="5">OprD family porin</fullName>
    </submittedName>
</protein>
<evidence type="ECO:0000256" key="2">
    <source>
        <dbReference type="ARBA" id="ARBA00022448"/>
    </source>
</evidence>
<dbReference type="GO" id="GO:0015288">
    <property type="term" value="F:porin activity"/>
    <property type="evidence" value="ECO:0007669"/>
    <property type="project" value="TreeGrafter"/>
</dbReference>
<dbReference type="Proteomes" id="UP000626180">
    <property type="component" value="Unassembled WGS sequence"/>
</dbReference>
<keyword evidence="6" id="KW-0378">Hydrolase</keyword>
<comment type="similarity">
    <text evidence="1">Belongs to the outer membrane porin (Opr) (TC 1.B.25) family.</text>
</comment>
<dbReference type="PROSITE" id="PS51257">
    <property type="entry name" value="PROKAR_LIPOPROTEIN"/>
    <property type="match status" value="1"/>
</dbReference>
<name>A0A2X2CPF3_PSELU</name>
<dbReference type="PANTHER" id="PTHR34596:SF2">
    <property type="entry name" value="CHITOPORIN"/>
    <property type="match status" value="1"/>
</dbReference>
<dbReference type="Pfam" id="PF03573">
    <property type="entry name" value="OprD"/>
    <property type="match status" value="1"/>
</dbReference>
<dbReference type="InterPro" id="IPR005318">
    <property type="entry name" value="OM_porin_bac"/>
</dbReference>
<evidence type="ECO:0000256" key="3">
    <source>
        <dbReference type="ARBA" id="ARBA00022729"/>
    </source>
</evidence>
<dbReference type="EMBL" id="JADMCD010000001">
    <property type="protein sequence ID" value="MBF8639164.1"/>
    <property type="molecule type" value="Genomic_DNA"/>
</dbReference>
<dbReference type="InterPro" id="IPR023614">
    <property type="entry name" value="Porin_dom_sf"/>
</dbReference>
<dbReference type="GO" id="GO:0016787">
    <property type="term" value="F:hydrolase activity"/>
    <property type="evidence" value="ECO:0007669"/>
    <property type="project" value="UniProtKB-KW"/>
</dbReference>
<dbReference type="Gene3D" id="2.40.160.10">
    <property type="entry name" value="Porin"/>
    <property type="match status" value="1"/>
</dbReference>
<evidence type="ECO:0000313" key="7">
    <source>
        <dbReference type="Proteomes" id="UP000250443"/>
    </source>
</evidence>
<dbReference type="AlphaFoldDB" id="A0A2X2CPF3"/>
<gene>
    <name evidence="6" type="primary">oprD_5</name>
    <name evidence="5" type="ORF">IRZ65_00525</name>
    <name evidence="6" type="ORF">NCTC11842_03392</name>
</gene>
<sequence>MKTFRLSTLTLSLMACSSTMAFAGQADSNGFIEDSHLQLLNRSMYFNRQVKGDGHHENAHNQRDPRDWSYGLLANYESGFTQGTVGFGVDAFGYLALKLDGGNGHAGSGNVQVNSSGETQDEYSKAGGAVKLRISNTILKYGEMQPTAPVFAAGGSRLLPQTARGLNIISKEIDGLTLDLGHFTAGTEPTSTSTDGGLWATYAGVETRKVDYLGGAYQVNDNLSVSLYGSEFQDLWRQYYGNVNYALPLQDDQSLTFDFNIYRTNDEGRAEAGSISNTAWSLAAAYNLGAHTFTLAHQRIHGDTPFDYVGFGNNGAGGGGDSIFLANSIQWSDFNAPNEKSWQARYDLDMTSYGVPGLSFMARYIYGYDIDGTHADAGGAYVSRDEAGAVTGYAYDHNDKERETNLEAKYVVQEGPAKDLSLRVRQAWHRGAASTGGSVNEFRLIADYPLDIF</sequence>
<dbReference type="Proteomes" id="UP000250443">
    <property type="component" value="Unassembled WGS sequence"/>
</dbReference>